<evidence type="ECO:0000256" key="1">
    <source>
        <dbReference type="ARBA" id="ARBA00008136"/>
    </source>
</evidence>
<keyword evidence="5" id="KW-0190">Covalent protein-DNA linkage</keyword>
<evidence type="ECO:0000256" key="3">
    <source>
        <dbReference type="ARBA" id="ARBA00022763"/>
    </source>
</evidence>
<keyword evidence="10" id="KW-1185">Reference proteome</keyword>
<gene>
    <name evidence="9" type="ORF">E4T21_00500</name>
</gene>
<reference evidence="9" key="1">
    <citation type="submission" date="2021-02" db="EMBL/GenBank/DDBJ databases">
        <title>Strain Y2R2, a novel species of the genus Halomonas.</title>
        <authorList>
            <person name="Huang H."/>
        </authorList>
    </citation>
    <scope>NUCLEOTIDE SEQUENCE</scope>
    <source>
        <strain evidence="9">Y2R2</strain>
    </source>
</reference>
<evidence type="ECO:0000256" key="2">
    <source>
        <dbReference type="ARBA" id="ARBA00022670"/>
    </source>
</evidence>
<keyword evidence="2 8" id="KW-0645">Protease</keyword>
<evidence type="ECO:0000256" key="4">
    <source>
        <dbReference type="ARBA" id="ARBA00022801"/>
    </source>
</evidence>
<dbReference type="PANTHER" id="PTHR13604:SF0">
    <property type="entry name" value="ABASIC SITE PROCESSING PROTEIN HMCES"/>
    <property type="match status" value="1"/>
</dbReference>
<dbReference type="GO" id="GO:0016829">
    <property type="term" value="F:lyase activity"/>
    <property type="evidence" value="ECO:0007669"/>
    <property type="project" value="UniProtKB-KW"/>
</dbReference>
<dbReference type="KEGG" id="hbh:E4T21_00500"/>
<dbReference type="EMBL" id="CP038437">
    <property type="protein sequence ID" value="QEM80202.1"/>
    <property type="molecule type" value="Genomic_DNA"/>
</dbReference>
<evidence type="ECO:0000313" key="10">
    <source>
        <dbReference type="Proteomes" id="UP000324285"/>
    </source>
</evidence>
<evidence type="ECO:0000256" key="5">
    <source>
        <dbReference type="ARBA" id="ARBA00023124"/>
    </source>
</evidence>
<keyword evidence="6" id="KW-0238">DNA-binding</keyword>
<evidence type="ECO:0000313" key="9">
    <source>
        <dbReference type="EMBL" id="QEM80202.1"/>
    </source>
</evidence>
<evidence type="ECO:0000256" key="7">
    <source>
        <dbReference type="ARBA" id="ARBA00023239"/>
    </source>
</evidence>
<keyword evidence="7" id="KW-0456">Lyase</keyword>
<protein>
    <recommendedName>
        <fullName evidence="8">Abasic site processing protein</fullName>
        <ecNumber evidence="8">3.4.-.-</ecNumber>
    </recommendedName>
</protein>
<dbReference type="PANTHER" id="PTHR13604">
    <property type="entry name" value="DC12-RELATED"/>
    <property type="match status" value="1"/>
</dbReference>
<dbReference type="InterPro" id="IPR003738">
    <property type="entry name" value="SRAP"/>
</dbReference>
<dbReference type="OrthoDB" id="6192129at2"/>
<dbReference type="SUPFAM" id="SSF143081">
    <property type="entry name" value="BB1717-like"/>
    <property type="match status" value="1"/>
</dbReference>
<dbReference type="GO" id="GO:0008233">
    <property type="term" value="F:peptidase activity"/>
    <property type="evidence" value="ECO:0007669"/>
    <property type="project" value="UniProtKB-KW"/>
</dbReference>
<dbReference type="Pfam" id="PF02586">
    <property type="entry name" value="SRAP"/>
    <property type="match status" value="1"/>
</dbReference>
<dbReference type="Gene3D" id="3.90.1680.10">
    <property type="entry name" value="SOS response associated peptidase-like"/>
    <property type="match status" value="1"/>
</dbReference>
<dbReference type="EC" id="3.4.-.-" evidence="8"/>
<proteinExistence type="inferred from homology"/>
<dbReference type="GO" id="GO:0106300">
    <property type="term" value="P:protein-DNA covalent cross-linking repair"/>
    <property type="evidence" value="ECO:0007669"/>
    <property type="project" value="InterPro"/>
</dbReference>
<dbReference type="InterPro" id="IPR036590">
    <property type="entry name" value="SRAP-like"/>
</dbReference>
<sequence>MCTNYVLVKTSGATQLAERLGVSHNDLIYGTNFKPGSLISIVTGSDGGHVVRPAIWWLYLQQTAEGLKPHKDFFSVNTNYRKVPKKPEYRQSRCIIPATAFVESQDGKKPHLLKPADGSAIAFGGLYKEWVDKVTGELVYSASIITLAGINPLKDIHRKSMPLWLPEDAYEDWLSPAIIDTSRLDYLLEPALRCDLMATPIDRTYSKVPAGEAFLIPSQF</sequence>
<dbReference type="AlphaFoldDB" id="A0A5C1N8W4"/>
<evidence type="ECO:0000256" key="6">
    <source>
        <dbReference type="ARBA" id="ARBA00023125"/>
    </source>
</evidence>
<accession>A0A5C1N8W4</accession>
<dbReference type="GO" id="GO:0006508">
    <property type="term" value="P:proteolysis"/>
    <property type="evidence" value="ECO:0007669"/>
    <property type="project" value="UniProtKB-KW"/>
</dbReference>
<evidence type="ECO:0000256" key="8">
    <source>
        <dbReference type="RuleBase" id="RU364100"/>
    </source>
</evidence>
<name>A0A5C1N8W4_9GAMM</name>
<dbReference type="RefSeq" id="WP_149282543.1">
    <property type="nucleotide sequence ID" value="NZ_CP038437.2"/>
</dbReference>
<dbReference type="Proteomes" id="UP000324285">
    <property type="component" value="Chromosome"/>
</dbReference>
<keyword evidence="3" id="KW-0227">DNA damage</keyword>
<organism evidence="9 10">
    <name type="scientific">Halomonas binhaiensis</name>
    <dbReference type="NCBI Taxonomy" id="2562282"/>
    <lineage>
        <taxon>Bacteria</taxon>
        <taxon>Pseudomonadati</taxon>
        <taxon>Pseudomonadota</taxon>
        <taxon>Gammaproteobacteria</taxon>
        <taxon>Oceanospirillales</taxon>
        <taxon>Halomonadaceae</taxon>
        <taxon>Halomonas</taxon>
    </lineage>
</organism>
<keyword evidence="4 8" id="KW-0378">Hydrolase</keyword>
<comment type="similarity">
    <text evidence="1 8">Belongs to the SOS response-associated peptidase family.</text>
</comment>
<dbReference type="GO" id="GO:0003697">
    <property type="term" value="F:single-stranded DNA binding"/>
    <property type="evidence" value="ECO:0007669"/>
    <property type="project" value="InterPro"/>
</dbReference>